<evidence type="ECO:0008006" key="3">
    <source>
        <dbReference type="Google" id="ProtNLM"/>
    </source>
</evidence>
<comment type="caution">
    <text evidence="1">The sequence shown here is derived from an EMBL/GenBank/DDBJ whole genome shotgun (WGS) entry which is preliminary data.</text>
</comment>
<evidence type="ECO:0000313" key="1">
    <source>
        <dbReference type="EMBL" id="RFA12877.1"/>
    </source>
</evidence>
<dbReference type="AlphaFoldDB" id="A0A3E0VVL6"/>
<proteinExistence type="predicted"/>
<gene>
    <name evidence="1" type="ORF">B7R22_14625</name>
</gene>
<dbReference type="Proteomes" id="UP000256541">
    <property type="component" value="Unassembled WGS sequence"/>
</dbReference>
<dbReference type="EMBL" id="NBXB01000039">
    <property type="protein sequence ID" value="RFA12877.1"/>
    <property type="molecule type" value="Genomic_DNA"/>
</dbReference>
<sequence length="183" mass="20440">MSGVRGRSGAEVFVDESKARDYLLVAVVVLSSEMAEARSAIRRLTPHGQSRIHMTKESDGRRRLILGAVSALNLGVTIYRAEKRGRTELVRRELCLRALVSDLARANHSRLCLERDDTLVSRDRQHLIDATRKTGTDGVLSYRHESAVSEPLLALPDSLAWAWAKGGDWRRRCPQDAVRVADL</sequence>
<protein>
    <recommendedName>
        <fullName evidence="3">DUF3800 domain-containing protein</fullName>
    </recommendedName>
</protein>
<reference evidence="1 2" key="1">
    <citation type="submission" date="2017-04" db="EMBL/GenBank/DDBJ databases">
        <title>Comparative genome analysis of Subtercola boreus.</title>
        <authorList>
            <person name="Cho Y.-J."/>
            <person name="Cho A."/>
            <person name="Kim O.-S."/>
            <person name="Lee J.-I."/>
        </authorList>
    </citation>
    <scope>NUCLEOTIDE SEQUENCE [LARGE SCALE GENOMIC DNA]</scope>
    <source>
        <strain evidence="1 2">P27479</strain>
    </source>
</reference>
<name>A0A3E0VVL6_9MICO</name>
<evidence type="ECO:0000313" key="2">
    <source>
        <dbReference type="Proteomes" id="UP000256541"/>
    </source>
</evidence>
<organism evidence="1 2">
    <name type="scientific">Subtercola boreus</name>
    <dbReference type="NCBI Taxonomy" id="120213"/>
    <lineage>
        <taxon>Bacteria</taxon>
        <taxon>Bacillati</taxon>
        <taxon>Actinomycetota</taxon>
        <taxon>Actinomycetes</taxon>
        <taxon>Micrococcales</taxon>
        <taxon>Microbacteriaceae</taxon>
        <taxon>Subtercola</taxon>
    </lineage>
</organism>
<accession>A0A3E0VVL6</accession>